<sequence>MTGYSTKCNDFASVIIRVGRVQRQRNASLRYCESCEAASRFPRIPLAAFRLRAMHCKTHPDPMEPGHETPISRNHSAW</sequence>
<dbReference type="HOGENOM" id="CLU_2615474_0_0_4"/>
<evidence type="ECO:0000313" key="2">
    <source>
        <dbReference type="Proteomes" id="UP000017184"/>
    </source>
</evidence>
<evidence type="ECO:0000313" key="1">
    <source>
        <dbReference type="EMBL" id="AGX88633.1"/>
    </source>
</evidence>
<keyword evidence="2" id="KW-1185">Reference proteome</keyword>
<proteinExistence type="predicted"/>
<accession>U5NEH9</accession>
<dbReference type="KEGG" id="cbx:Cenrod_2580"/>
<reference evidence="1 2" key="1">
    <citation type="journal article" date="2013" name="Genome Biol.">
        <title>Genomic analysis reveals key aspects of prokaryotic symbiosis in the phototrophic consortium "Chlorochromatium aggregatum".</title>
        <authorList>
            <person name="Liu Z."/>
            <person name="Muller J."/>
            <person name="Li T."/>
            <person name="Alvey R.M."/>
            <person name="Vogl K."/>
            <person name="Frigaard N.U."/>
            <person name="Rockwell N.C."/>
            <person name="Boyd E.S."/>
            <person name="Tomsho L.P."/>
            <person name="Schuster S.C."/>
            <person name="Henke P."/>
            <person name="Rohde M."/>
            <person name="Overmann J."/>
            <person name="Bryant D.A."/>
        </authorList>
    </citation>
    <scope>NUCLEOTIDE SEQUENCE [LARGE SCALE GENOMIC DNA]</scope>
    <source>
        <strain evidence="1">CR</strain>
    </source>
</reference>
<dbReference type="EMBL" id="CP004885">
    <property type="protein sequence ID" value="AGX88633.1"/>
    <property type="molecule type" value="Genomic_DNA"/>
</dbReference>
<name>U5NEH9_9BURK</name>
<organism evidence="1 2">
    <name type="scientific">Candidatus Symbiobacter mobilis CR</name>
    <dbReference type="NCBI Taxonomy" id="946483"/>
    <lineage>
        <taxon>Bacteria</taxon>
        <taxon>Pseudomonadati</taxon>
        <taxon>Pseudomonadota</taxon>
        <taxon>Betaproteobacteria</taxon>
        <taxon>Burkholderiales</taxon>
        <taxon>Comamonadaceae</taxon>
    </lineage>
</organism>
<dbReference type="AlphaFoldDB" id="U5NEH9"/>
<dbReference type="Proteomes" id="UP000017184">
    <property type="component" value="Chromosome"/>
</dbReference>
<dbReference type="STRING" id="946483.Cenrod_2580"/>
<gene>
    <name evidence="1" type="ORF">Cenrod_2580</name>
</gene>
<protein>
    <submittedName>
        <fullName evidence="1">Uncharacterized protein</fullName>
    </submittedName>
</protein>